<dbReference type="RefSeq" id="WP_109455794.1">
    <property type="nucleotide sequence ID" value="NZ_LS398550.1"/>
</dbReference>
<evidence type="ECO:0000256" key="3">
    <source>
        <dbReference type="PROSITE-ProRule" id="PRU00339"/>
    </source>
</evidence>
<sequence length="94" mass="10890">MLTDKYFNKGNSFFKLRKYQEAIKNYDVAIKCNPDSAEAYMNKGASLNELGQYQEAMESYNLAIKYDPDNVYAYQLANELAKKIKKSNLRIITD</sequence>
<feature type="repeat" description="TPR" evidence="3">
    <location>
        <begin position="3"/>
        <end position="36"/>
    </location>
</feature>
<dbReference type="InterPro" id="IPR051685">
    <property type="entry name" value="Ycf3/AcsC/BcsC/TPR_MFPF"/>
</dbReference>
<proteinExistence type="predicted"/>
<dbReference type="Proteomes" id="UP000244992">
    <property type="component" value="Chromosome I"/>
</dbReference>
<evidence type="ECO:0000256" key="2">
    <source>
        <dbReference type="ARBA" id="ARBA00022803"/>
    </source>
</evidence>
<dbReference type="Gene3D" id="1.25.40.10">
    <property type="entry name" value="Tetratricopeptide repeat domain"/>
    <property type="match status" value="1"/>
</dbReference>
<protein>
    <submittedName>
        <fullName evidence="4">TPR repeat-containing protein 08</fullName>
    </submittedName>
</protein>
<dbReference type="PROSITE" id="PS50293">
    <property type="entry name" value="TPR_REGION"/>
    <property type="match status" value="1"/>
</dbReference>
<evidence type="ECO:0000313" key="4">
    <source>
        <dbReference type="EMBL" id="SPR07242.1"/>
    </source>
</evidence>
<reference evidence="5" key="1">
    <citation type="submission" date="2018-03" db="EMBL/GenBank/DDBJ databases">
        <authorList>
            <person name="Batty M. E."/>
            <person name="Batty M E."/>
        </authorList>
    </citation>
    <scope>NUCLEOTIDE SEQUENCE [LARGE SCALE GENOMIC DNA]</scope>
</reference>
<dbReference type="AlphaFoldDB" id="A0A2U3R231"/>
<evidence type="ECO:0000256" key="1">
    <source>
        <dbReference type="ARBA" id="ARBA00022737"/>
    </source>
</evidence>
<dbReference type="InterPro" id="IPR019734">
    <property type="entry name" value="TPR_rpt"/>
</dbReference>
<dbReference type="PROSITE" id="PS50005">
    <property type="entry name" value="TPR"/>
    <property type="match status" value="2"/>
</dbReference>
<organism evidence="4 5">
    <name type="scientific">Orientia tsutsugamushi</name>
    <name type="common">Rickettsia tsutsugamushi</name>
    <dbReference type="NCBI Taxonomy" id="784"/>
    <lineage>
        <taxon>Bacteria</taxon>
        <taxon>Pseudomonadati</taxon>
        <taxon>Pseudomonadota</taxon>
        <taxon>Alphaproteobacteria</taxon>
        <taxon>Rickettsiales</taxon>
        <taxon>Rickettsiaceae</taxon>
        <taxon>Rickettsieae</taxon>
        <taxon>Orientia</taxon>
    </lineage>
</organism>
<evidence type="ECO:0000313" key="5">
    <source>
        <dbReference type="Proteomes" id="UP000244992"/>
    </source>
</evidence>
<keyword evidence="1" id="KW-0677">Repeat</keyword>
<dbReference type="SUPFAM" id="SSF48452">
    <property type="entry name" value="TPR-like"/>
    <property type="match status" value="1"/>
</dbReference>
<name>A0A2U3R231_ORITS</name>
<dbReference type="SMART" id="SM00028">
    <property type="entry name" value="TPR"/>
    <property type="match status" value="2"/>
</dbReference>
<dbReference type="Pfam" id="PF13432">
    <property type="entry name" value="TPR_16"/>
    <property type="match status" value="1"/>
</dbReference>
<dbReference type="PANTHER" id="PTHR44943:SF8">
    <property type="entry name" value="TPR REPEAT-CONTAINING PROTEIN MJ0263"/>
    <property type="match status" value="1"/>
</dbReference>
<feature type="repeat" description="TPR" evidence="3">
    <location>
        <begin position="37"/>
        <end position="70"/>
    </location>
</feature>
<dbReference type="EMBL" id="LS398550">
    <property type="protein sequence ID" value="SPR07242.1"/>
    <property type="molecule type" value="Genomic_DNA"/>
</dbReference>
<accession>A0A2U3R231</accession>
<gene>
    <name evidence="4" type="ORF">KATO_01074</name>
</gene>
<dbReference type="PANTHER" id="PTHR44943">
    <property type="entry name" value="CELLULOSE SYNTHASE OPERON PROTEIN C"/>
    <property type="match status" value="1"/>
</dbReference>
<keyword evidence="2 3" id="KW-0802">TPR repeat</keyword>
<dbReference type="InterPro" id="IPR011990">
    <property type="entry name" value="TPR-like_helical_dom_sf"/>
</dbReference>